<dbReference type="eggNOG" id="COG2207">
    <property type="taxonomic scope" value="Bacteria"/>
</dbReference>
<dbReference type="SMART" id="SM00342">
    <property type="entry name" value="HTH_ARAC"/>
    <property type="match status" value="1"/>
</dbReference>
<keyword evidence="2" id="KW-0238">DNA-binding</keyword>
<reference evidence="5 6" key="1">
    <citation type="journal article" date="2007" name="Nat. Biotechnol.">
        <title>Complete genome sequence of the myxobacterium Sorangium cellulosum.</title>
        <authorList>
            <person name="Schneiker S."/>
            <person name="Perlova O."/>
            <person name="Kaiser O."/>
            <person name="Gerth K."/>
            <person name="Alici A."/>
            <person name="Altmeyer M.O."/>
            <person name="Bartels D."/>
            <person name="Bekel T."/>
            <person name="Beyer S."/>
            <person name="Bode E."/>
            <person name="Bode H.B."/>
            <person name="Bolten C.J."/>
            <person name="Choudhuri J.V."/>
            <person name="Doss S."/>
            <person name="Elnakady Y.A."/>
            <person name="Frank B."/>
            <person name="Gaigalat L."/>
            <person name="Goesmann A."/>
            <person name="Groeger C."/>
            <person name="Gross F."/>
            <person name="Jelsbak L."/>
            <person name="Jelsbak L."/>
            <person name="Kalinowski J."/>
            <person name="Kegler C."/>
            <person name="Knauber T."/>
            <person name="Konietzny S."/>
            <person name="Kopp M."/>
            <person name="Krause L."/>
            <person name="Krug D."/>
            <person name="Linke B."/>
            <person name="Mahmud T."/>
            <person name="Martinez-Arias R."/>
            <person name="McHardy A.C."/>
            <person name="Merai M."/>
            <person name="Meyer F."/>
            <person name="Mormann S."/>
            <person name="Munoz-Dorado J."/>
            <person name="Perez J."/>
            <person name="Pradella S."/>
            <person name="Rachid S."/>
            <person name="Raddatz G."/>
            <person name="Rosenau F."/>
            <person name="Rueckert C."/>
            <person name="Sasse F."/>
            <person name="Scharfe M."/>
            <person name="Schuster S.C."/>
            <person name="Suen G."/>
            <person name="Treuner-Lange A."/>
            <person name="Velicer G.J."/>
            <person name="Vorholter F.-J."/>
            <person name="Weissman K.J."/>
            <person name="Welch R.D."/>
            <person name="Wenzel S.C."/>
            <person name="Whitworth D.E."/>
            <person name="Wilhelm S."/>
            <person name="Wittmann C."/>
            <person name="Bloecker H."/>
            <person name="Puehler A."/>
            <person name="Mueller R."/>
        </authorList>
    </citation>
    <scope>NUCLEOTIDE SEQUENCE [LARGE SCALE GENOMIC DNA]</scope>
    <source>
        <strain evidence="6">So ce56</strain>
    </source>
</reference>
<dbReference type="GO" id="GO:0003700">
    <property type="term" value="F:DNA-binding transcription factor activity"/>
    <property type="evidence" value="ECO:0007669"/>
    <property type="project" value="InterPro"/>
</dbReference>
<dbReference type="Pfam" id="PF20240">
    <property type="entry name" value="DUF6597"/>
    <property type="match status" value="1"/>
</dbReference>
<dbReference type="InterPro" id="IPR009057">
    <property type="entry name" value="Homeodomain-like_sf"/>
</dbReference>
<organism evidence="5 6">
    <name type="scientific">Sorangium cellulosum (strain So ce56)</name>
    <name type="common">Polyangium cellulosum (strain So ce56)</name>
    <dbReference type="NCBI Taxonomy" id="448385"/>
    <lineage>
        <taxon>Bacteria</taxon>
        <taxon>Pseudomonadati</taxon>
        <taxon>Myxococcota</taxon>
        <taxon>Polyangia</taxon>
        <taxon>Polyangiales</taxon>
        <taxon>Polyangiaceae</taxon>
        <taxon>Sorangium</taxon>
    </lineage>
</organism>
<keyword evidence="1" id="KW-0805">Transcription regulation</keyword>
<name>A9EXC3_SORC5</name>
<feature type="domain" description="HTH araC/xylS-type" evidence="4">
    <location>
        <begin position="194"/>
        <end position="293"/>
    </location>
</feature>
<dbReference type="PROSITE" id="PS01124">
    <property type="entry name" value="HTH_ARAC_FAMILY_2"/>
    <property type="match status" value="1"/>
</dbReference>
<dbReference type="HOGENOM" id="CLU_066193_0_1_7"/>
<evidence type="ECO:0000256" key="2">
    <source>
        <dbReference type="ARBA" id="ARBA00023125"/>
    </source>
</evidence>
<dbReference type="InterPro" id="IPR050204">
    <property type="entry name" value="AraC_XylS_family_regulators"/>
</dbReference>
<keyword evidence="3" id="KW-0804">Transcription</keyword>
<dbReference type="PANTHER" id="PTHR46796:SF15">
    <property type="entry name" value="BLL1074 PROTEIN"/>
    <property type="match status" value="1"/>
</dbReference>
<evidence type="ECO:0000256" key="1">
    <source>
        <dbReference type="ARBA" id="ARBA00023015"/>
    </source>
</evidence>
<dbReference type="KEGG" id="scl:sce4234"/>
<evidence type="ECO:0000259" key="4">
    <source>
        <dbReference type="PROSITE" id="PS01124"/>
    </source>
</evidence>
<dbReference type="Proteomes" id="UP000002139">
    <property type="component" value="Chromosome"/>
</dbReference>
<dbReference type="Gene3D" id="1.10.10.60">
    <property type="entry name" value="Homeodomain-like"/>
    <property type="match status" value="1"/>
</dbReference>
<accession>A9EXC3</accession>
<dbReference type="GO" id="GO:0043565">
    <property type="term" value="F:sequence-specific DNA binding"/>
    <property type="evidence" value="ECO:0007669"/>
    <property type="project" value="InterPro"/>
</dbReference>
<dbReference type="EMBL" id="AM746676">
    <property type="protein sequence ID" value="CAN94397.1"/>
    <property type="molecule type" value="Genomic_DNA"/>
</dbReference>
<dbReference type="InterPro" id="IPR018060">
    <property type="entry name" value="HTH_AraC"/>
</dbReference>
<evidence type="ECO:0000313" key="6">
    <source>
        <dbReference type="Proteomes" id="UP000002139"/>
    </source>
</evidence>
<evidence type="ECO:0000313" key="5">
    <source>
        <dbReference type="EMBL" id="CAN94397.1"/>
    </source>
</evidence>
<protein>
    <submittedName>
        <fullName evidence="5">Arabinose operon regulatory protein</fullName>
    </submittedName>
</protein>
<dbReference type="Pfam" id="PF12833">
    <property type="entry name" value="HTH_18"/>
    <property type="match status" value="1"/>
</dbReference>
<dbReference type="InterPro" id="IPR046532">
    <property type="entry name" value="DUF6597"/>
</dbReference>
<dbReference type="PANTHER" id="PTHR46796">
    <property type="entry name" value="HTH-TYPE TRANSCRIPTIONAL ACTIVATOR RHAS-RELATED"/>
    <property type="match status" value="1"/>
</dbReference>
<gene>
    <name evidence="5" type="ordered locus">sce4234</name>
</gene>
<dbReference type="AlphaFoldDB" id="A9EXC3"/>
<evidence type="ECO:0000256" key="3">
    <source>
        <dbReference type="ARBA" id="ARBA00023163"/>
    </source>
</evidence>
<dbReference type="SUPFAM" id="SSF46689">
    <property type="entry name" value="Homeodomain-like"/>
    <property type="match status" value="2"/>
</dbReference>
<dbReference type="STRING" id="448385.sce4234"/>
<sequence>MPACNLGGNGRDGAGWVDGGPGRAHDRAVLGSIEQAVARRAPRPEAGAPASRALRNFVAAVRASAPPITNLDLLPDGTTSLVFRLLDADRADLVVLGPKTRAVYKRVPRFLLAVQVVFRPGGAYPFFGVPMDELADRIVPARDLWGRRADALLEQLVAVGAGVTRDPARARLEAIERALEGRMLGPDVFEPASAAVARAALRKLSLGGITVEETASALHVSPRNLRRAFVATVGVSPKQYARIARFQRVVSNAQVARGSWSEIALASGYCDQPHLVREFRELAGLSPVAFMKRRSTGEISGSGGGRG</sequence>
<keyword evidence="6" id="KW-1185">Reference proteome</keyword>
<proteinExistence type="predicted"/>